<dbReference type="InterPro" id="IPR036271">
    <property type="entry name" value="Tet_transcr_reg_TetR-rel_C_sf"/>
</dbReference>
<proteinExistence type="predicted"/>
<dbReference type="SUPFAM" id="SSF46689">
    <property type="entry name" value="Homeodomain-like"/>
    <property type="match status" value="1"/>
</dbReference>
<organism evidence="5 6">
    <name type="scientific">Amycolatopsis viridis</name>
    <dbReference type="NCBI Taxonomy" id="185678"/>
    <lineage>
        <taxon>Bacteria</taxon>
        <taxon>Bacillati</taxon>
        <taxon>Actinomycetota</taxon>
        <taxon>Actinomycetes</taxon>
        <taxon>Pseudonocardiales</taxon>
        <taxon>Pseudonocardiaceae</taxon>
        <taxon>Amycolatopsis</taxon>
    </lineage>
</organism>
<feature type="region of interest" description="Disordered" evidence="3">
    <location>
        <begin position="190"/>
        <end position="218"/>
    </location>
</feature>
<reference evidence="5 6" key="1">
    <citation type="submission" date="2020-03" db="EMBL/GenBank/DDBJ databases">
        <title>Sequencing the genomes of 1000 actinobacteria strains.</title>
        <authorList>
            <person name="Klenk H.-P."/>
        </authorList>
    </citation>
    <scope>NUCLEOTIDE SEQUENCE [LARGE SCALE GENOMIC DNA]</scope>
    <source>
        <strain evidence="5 6">DSM 45668</strain>
    </source>
</reference>
<dbReference type="InterPro" id="IPR041583">
    <property type="entry name" value="TetR_C_31"/>
</dbReference>
<name>A0ABX0SZ87_9PSEU</name>
<evidence type="ECO:0000256" key="2">
    <source>
        <dbReference type="PROSITE-ProRule" id="PRU00335"/>
    </source>
</evidence>
<feature type="DNA-binding region" description="H-T-H motif" evidence="2">
    <location>
        <begin position="28"/>
        <end position="47"/>
    </location>
</feature>
<comment type="caution">
    <text evidence="5">The sequence shown here is derived from an EMBL/GenBank/DDBJ whole genome shotgun (WGS) entry which is preliminary data.</text>
</comment>
<dbReference type="InterPro" id="IPR009057">
    <property type="entry name" value="Homeodomain-like_sf"/>
</dbReference>
<evidence type="ECO:0000256" key="1">
    <source>
        <dbReference type="ARBA" id="ARBA00023125"/>
    </source>
</evidence>
<evidence type="ECO:0000259" key="4">
    <source>
        <dbReference type="PROSITE" id="PS50977"/>
    </source>
</evidence>
<feature type="domain" description="HTH tetR-type" evidence="4">
    <location>
        <begin position="5"/>
        <end position="65"/>
    </location>
</feature>
<dbReference type="RefSeq" id="WP_167116700.1">
    <property type="nucleotide sequence ID" value="NZ_JAANOU010000001.1"/>
</dbReference>
<dbReference type="EMBL" id="JAANOU010000001">
    <property type="protein sequence ID" value="NIH81247.1"/>
    <property type="molecule type" value="Genomic_DNA"/>
</dbReference>
<dbReference type="PROSITE" id="PS50977">
    <property type="entry name" value="HTH_TETR_2"/>
    <property type="match status" value="1"/>
</dbReference>
<keyword evidence="1 2" id="KW-0238">DNA-binding</keyword>
<accession>A0ABX0SZ87</accession>
<dbReference type="Pfam" id="PF17940">
    <property type="entry name" value="TetR_C_31"/>
    <property type="match status" value="1"/>
</dbReference>
<dbReference type="InterPro" id="IPR001647">
    <property type="entry name" value="HTH_TetR"/>
</dbReference>
<protein>
    <submittedName>
        <fullName evidence="5">DNA-binding transcriptional regulator YbjK</fullName>
    </submittedName>
</protein>
<sequence>MTRSTTRRQELADAAIATLARSGTRGLTHRAVDQAAGVPEGSCSYYFRTRQALLQAAIERLVEVDSADLTSHPAVLGGAGDPDAIADAAVDVVAHWIGASRERMLARYELMLEASRNPELQAVFTAARDHYRALAADTLRALGATDPEGQAQLFIACLDGLVFRHLTGADPLTASRGEQRRVMRDLLRGFTRPAGDDAGEAEAAPGKPSGNRTRGTPR</sequence>
<evidence type="ECO:0000313" key="6">
    <source>
        <dbReference type="Proteomes" id="UP000754495"/>
    </source>
</evidence>
<dbReference type="Gene3D" id="1.10.357.10">
    <property type="entry name" value="Tetracycline Repressor, domain 2"/>
    <property type="match status" value="1"/>
</dbReference>
<dbReference type="Pfam" id="PF00440">
    <property type="entry name" value="TetR_N"/>
    <property type="match status" value="1"/>
</dbReference>
<dbReference type="Proteomes" id="UP000754495">
    <property type="component" value="Unassembled WGS sequence"/>
</dbReference>
<dbReference type="GO" id="GO:0003677">
    <property type="term" value="F:DNA binding"/>
    <property type="evidence" value="ECO:0007669"/>
    <property type="project" value="UniProtKB-KW"/>
</dbReference>
<gene>
    <name evidence="5" type="ORF">FHX46_003777</name>
</gene>
<keyword evidence="6" id="KW-1185">Reference proteome</keyword>
<evidence type="ECO:0000313" key="5">
    <source>
        <dbReference type="EMBL" id="NIH81247.1"/>
    </source>
</evidence>
<dbReference type="SUPFAM" id="SSF48498">
    <property type="entry name" value="Tetracyclin repressor-like, C-terminal domain"/>
    <property type="match status" value="1"/>
</dbReference>
<evidence type="ECO:0000256" key="3">
    <source>
        <dbReference type="SAM" id="MobiDB-lite"/>
    </source>
</evidence>